<dbReference type="InterPro" id="IPR015424">
    <property type="entry name" value="PyrdxlP-dep_Trfase"/>
</dbReference>
<accession>A0A212IYH2</accession>
<dbReference type="Gene3D" id="3.40.640.10">
    <property type="entry name" value="Type I PLP-dependent aspartate aminotransferase-like (Major domain)"/>
    <property type="match status" value="1"/>
</dbReference>
<evidence type="ECO:0000259" key="1">
    <source>
        <dbReference type="Pfam" id="PF00266"/>
    </source>
</evidence>
<dbReference type="PANTHER" id="PTHR43586">
    <property type="entry name" value="CYSTEINE DESULFURASE"/>
    <property type="match status" value="1"/>
</dbReference>
<dbReference type="GO" id="GO:0008483">
    <property type="term" value="F:transaminase activity"/>
    <property type="evidence" value="ECO:0007669"/>
    <property type="project" value="UniProtKB-KW"/>
</dbReference>
<dbReference type="PANTHER" id="PTHR43586:SF15">
    <property type="entry name" value="BLR3095 PROTEIN"/>
    <property type="match status" value="1"/>
</dbReference>
<sequence>MKITDVKALRRDFPIFRHRTYVDTACYAPGYARVAQAAADWHSSAMLMPGTSFDQTLAWLKPVAFARVEAAKLLGAQEEEIAFITSTGMGNCKIADALDLKAGDNVVINDLEFPSNVIAFTARQRKGVEIRRVNHQGGRLLLDDFAKLVDDRTRLIAISSVQWTNGFRMDLKSLVDLAESKKAYVVVDSCQSLGAMELDVRKTGIHFMVTQSHKWLFGPFSTGLMFVRRDLIGKYDPTIVESGNLFKNPARQPYHHQLDLDNLTDYAIEFVDTAAKYQSCPNLPGLWGLYESLKTINAYGIANIEERVLHLTDRLIERLRAVKGFTVSTPCGEGERSGIVSATTGSVDTDLETMRRLSQLGVGVSVRYQAGCGGVRMSLHFYNDEEDIDRLISALLGETKPLYFH</sequence>
<evidence type="ECO:0000313" key="2">
    <source>
        <dbReference type="EMBL" id="SBV92220.1"/>
    </source>
</evidence>
<name>A0A212IYH2_9DELT</name>
<reference evidence="2" key="1">
    <citation type="submission" date="2016-04" db="EMBL/GenBank/DDBJ databases">
        <authorList>
            <person name="Evans L.H."/>
            <person name="Alamgir A."/>
            <person name="Owens N."/>
            <person name="Weber N.D."/>
            <person name="Virtaneva K."/>
            <person name="Barbian K."/>
            <person name="Babar A."/>
            <person name="Rosenke K."/>
        </authorList>
    </citation>
    <scope>NUCLEOTIDE SEQUENCE</scope>
    <source>
        <strain evidence="2">86</strain>
    </source>
</reference>
<keyword evidence="2" id="KW-0808">Transferase</keyword>
<keyword evidence="2" id="KW-0032">Aminotransferase</keyword>
<dbReference type="SUPFAM" id="SSF53383">
    <property type="entry name" value="PLP-dependent transferases"/>
    <property type="match status" value="1"/>
</dbReference>
<dbReference type="EMBL" id="FLUQ01000001">
    <property type="protein sequence ID" value="SBV92220.1"/>
    <property type="molecule type" value="Genomic_DNA"/>
</dbReference>
<feature type="domain" description="Aminotransferase class V" evidence="1">
    <location>
        <begin position="61"/>
        <end position="391"/>
    </location>
</feature>
<proteinExistence type="predicted"/>
<dbReference type="Pfam" id="PF00266">
    <property type="entry name" value="Aminotran_5"/>
    <property type="match status" value="1"/>
</dbReference>
<dbReference type="InterPro" id="IPR015422">
    <property type="entry name" value="PyrdxlP-dep_Trfase_small"/>
</dbReference>
<gene>
    <name evidence="2" type="ORF">KL86DPRO_10324</name>
</gene>
<protein>
    <submittedName>
        <fullName evidence="2">Putative Aminotransferase, class V</fullName>
    </submittedName>
</protein>
<dbReference type="Gene3D" id="3.90.1150.10">
    <property type="entry name" value="Aspartate Aminotransferase, domain 1"/>
    <property type="match status" value="1"/>
</dbReference>
<dbReference type="AlphaFoldDB" id="A0A212IYH2"/>
<dbReference type="InterPro" id="IPR015421">
    <property type="entry name" value="PyrdxlP-dep_Trfase_major"/>
</dbReference>
<organism evidence="2">
    <name type="scientific">uncultured delta proteobacterium</name>
    <dbReference type="NCBI Taxonomy" id="34034"/>
    <lineage>
        <taxon>Bacteria</taxon>
        <taxon>Deltaproteobacteria</taxon>
        <taxon>environmental samples</taxon>
    </lineage>
</organism>
<dbReference type="InterPro" id="IPR000192">
    <property type="entry name" value="Aminotrans_V_dom"/>
</dbReference>